<evidence type="ECO:0000313" key="5">
    <source>
        <dbReference type="EMBL" id="OGX87033.1"/>
    </source>
</evidence>
<protein>
    <submittedName>
        <fullName evidence="5">2-dehydro-3-deoxygluconokinase</fullName>
    </submittedName>
</protein>
<sequence length="347" mass="37468">MHSTPAPAGQPRRVVTFGEIMLRLAPPLHYRLAQASSFDLTYGGGEANVAAALAGLGVPATHVTCFPDNELGQAAAAHFRRYGVDMTPTVFRGQRLGLYFLETGASLRASKVVYDRAHSAFAELQPEWFAWDEILQDAVWLHWTGITAAISAGAAEATRQAIAAARRLGLTVSADVNYRRNLWQYGQTAQAVMTELVAGCDVVVCSEHDAADLFGIQPEENAPNRFASVAGQLMRRFPQIRQVLATSRATQSASHERIHGQLLDAELGYHQTSAYDLTPVVDRIGGGDAFLAGFIYGRRHYATAPEALAFATAASALKHTIHGDINLVTVAEVEHVLAGHTSGRLLR</sequence>
<keyword evidence="6" id="KW-1185">Reference proteome</keyword>
<dbReference type="EMBL" id="MDZB01000093">
    <property type="protein sequence ID" value="OGX87033.1"/>
    <property type="molecule type" value="Genomic_DNA"/>
</dbReference>
<comment type="similarity">
    <text evidence="1">Belongs to the carbohydrate kinase PfkB family.</text>
</comment>
<feature type="domain" description="Carbohydrate kinase PfkB" evidence="4">
    <location>
        <begin position="13"/>
        <end position="326"/>
    </location>
</feature>
<gene>
    <name evidence="5" type="ORF">BEN47_12005</name>
</gene>
<dbReference type="InterPro" id="IPR011611">
    <property type="entry name" value="PfkB_dom"/>
</dbReference>
<organism evidence="5 6">
    <name type="scientific">Hymenobacter lapidarius</name>
    <dbReference type="NCBI Taxonomy" id="1908237"/>
    <lineage>
        <taxon>Bacteria</taxon>
        <taxon>Pseudomonadati</taxon>
        <taxon>Bacteroidota</taxon>
        <taxon>Cytophagia</taxon>
        <taxon>Cytophagales</taxon>
        <taxon>Hymenobacteraceae</taxon>
        <taxon>Hymenobacter</taxon>
    </lineage>
</organism>
<evidence type="ECO:0000256" key="3">
    <source>
        <dbReference type="ARBA" id="ARBA00022777"/>
    </source>
</evidence>
<evidence type="ECO:0000313" key="6">
    <source>
        <dbReference type="Proteomes" id="UP000176294"/>
    </source>
</evidence>
<reference evidence="5 6" key="1">
    <citation type="submission" date="2016-08" db="EMBL/GenBank/DDBJ databases">
        <title>Hymenobacter coccineus sp. nov., Hymenobacter lapidarius sp. nov. and Hymenobacter glacialis sp. nov., isolated from Antarctic soil.</title>
        <authorList>
            <person name="Sedlacek I."/>
            <person name="Kralova S."/>
            <person name="Kyrova K."/>
            <person name="Maslanova I."/>
            <person name="Stankova E."/>
            <person name="Vrbovska V."/>
            <person name="Nemec M."/>
            <person name="Bartak M."/>
            <person name="Svec P."/>
            <person name="Busse H.-J."/>
            <person name="Pantucek R."/>
        </authorList>
    </citation>
    <scope>NUCLEOTIDE SEQUENCE [LARGE SCALE GENOMIC DNA]</scope>
    <source>
        <strain evidence="5 6">CCM 8643</strain>
    </source>
</reference>
<dbReference type="PANTHER" id="PTHR43320">
    <property type="entry name" value="SUGAR KINASE"/>
    <property type="match status" value="1"/>
</dbReference>
<dbReference type="STRING" id="1908237.BEN47_12005"/>
<keyword evidence="2" id="KW-0808">Transferase</keyword>
<dbReference type="InterPro" id="IPR029056">
    <property type="entry name" value="Ribokinase-like"/>
</dbReference>
<dbReference type="InterPro" id="IPR052700">
    <property type="entry name" value="Carb_kinase_PfkB-like"/>
</dbReference>
<dbReference type="Gene3D" id="3.40.1190.20">
    <property type="match status" value="1"/>
</dbReference>
<dbReference type="RefSeq" id="WP_070726641.1">
    <property type="nucleotide sequence ID" value="NZ_MDZB01000093.1"/>
</dbReference>
<evidence type="ECO:0000256" key="1">
    <source>
        <dbReference type="ARBA" id="ARBA00010688"/>
    </source>
</evidence>
<accession>A0A1G1T834</accession>
<name>A0A1G1T834_9BACT</name>
<dbReference type="SUPFAM" id="SSF53613">
    <property type="entry name" value="Ribokinase-like"/>
    <property type="match status" value="1"/>
</dbReference>
<dbReference type="CDD" id="cd01166">
    <property type="entry name" value="KdgK"/>
    <property type="match status" value="1"/>
</dbReference>
<dbReference type="AlphaFoldDB" id="A0A1G1T834"/>
<dbReference type="GO" id="GO:0016301">
    <property type="term" value="F:kinase activity"/>
    <property type="evidence" value="ECO:0007669"/>
    <property type="project" value="UniProtKB-KW"/>
</dbReference>
<keyword evidence="3" id="KW-0418">Kinase</keyword>
<dbReference type="PANTHER" id="PTHR43320:SF2">
    <property type="entry name" value="2-DEHYDRO-3-DEOXYGLUCONOKINASE_2-DEHYDRO-3-DEOXYGALACTONOKINASE"/>
    <property type="match status" value="1"/>
</dbReference>
<dbReference type="Proteomes" id="UP000176294">
    <property type="component" value="Unassembled WGS sequence"/>
</dbReference>
<dbReference type="Pfam" id="PF00294">
    <property type="entry name" value="PfkB"/>
    <property type="match status" value="1"/>
</dbReference>
<dbReference type="OrthoDB" id="9813569at2"/>
<comment type="caution">
    <text evidence="5">The sequence shown here is derived from an EMBL/GenBank/DDBJ whole genome shotgun (WGS) entry which is preliminary data.</text>
</comment>
<evidence type="ECO:0000259" key="4">
    <source>
        <dbReference type="Pfam" id="PF00294"/>
    </source>
</evidence>
<proteinExistence type="inferred from homology"/>
<evidence type="ECO:0000256" key="2">
    <source>
        <dbReference type="ARBA" id="ARBA00022679"/>
    </source>
</evidence>